<accession>A0A6I3S3I6</accession>
<name>A0A6I3S3I6_9BURK</name>
<dbReference type="AlphaFoldDB" id="A0A6I3S3I6"/>
<gene>
    <name evidence="1" type="ORF">GMD42_08735</name>
</gene>
<evidence type="ECO:0000313" key="1">
    <source>
        <dbReference type="EMBL" id="MTU43703.1"/>
    </source>
</evidence>
<evidence type="ECO:0000313" key="2">
    <source>
        <dbReference type="Proteomes" id="UP000462362"/>
    </source>
</evidence>
<dbReference type="Proteomes" id="UP000462362">
    <property type="component" value="Unassembled WGS sequence"/>
</dbReference>
<reference evidence="1 2" key="1">
    <citation type="journal article" date="2019" name="Nat. Med.">
        <title>A library of human gut bacterial isolates paired with longitudinal multiomics data enables mechanistic microbiome research.</title>
        <authorList>
            <person name="Poyet M."/>
            <person name="Groussin M."/>
            <person name="Gibbons S.M."/>
            <person name="Avila-Pacheco J."/>
            <person name="Jiang X."/>
            <person name="Kearney S.M."/>
            <person name="Perrotta A.R."/>
            <person name="Berdy B."/>
            <person name="Zhao S."/>
            <person name="Lieberman T.D."/>
            <person name="Swanson P.K."/>
            <person name="Smith M."/>
            <person name="Roesemann S."/>
            <person name="Alexander J.E."/>
            <person name="Rich S.A."/>
            <person name="Livny J."/>
            <person name="Vlamakis H."/>
            <person name="Clish C."/>
            <person name="Bullock K."/>
            <person name="Deik A."/>
            <person name="Scott J."/>
            <person name="Pierce K.A."/>
            <person name="Xavier R.J."/>
            <person name="Alm E.J."/>
        </authorList>
    </citation>
    <scope>NUCLEOTIDE SEQUENCE [LARGE SCALE GENOMIC DNA]</scope>
    <source>
        <strain evidence="1 2">BIOML-A2</strain>
    </source>
</reference>
<comment type="caution">
    <text evidence="1">The sequence shown here is derived from an EMBL/GenBank/DDBJ whole genome shotgun (WGS) entry which is preliminary data.</text>
</comment>
<proteinExistence type="predicted"/>
<dbReference type="GeneID" id="43349144"/>
<dbReference type="RefSeq" id="WP_008811837.1">
    <property type="nucleotide sequence ID" value="NZ_CAJUON010000021.1"/>
</dbReference>
<sequence length="60" mass="6825">MVDFITYLWVAFSLVIFCWLIYLFARKRIGKVTFVCFLIFVVAGAAGLTGWLQVAFQATV</sequence>
<protein>
    <submittedName>
        <fullName evidence="1">Uncharacterized protein</fullName>
    </submittedName>
</protein>
<organism evidence="1 2">
    <name type="scientific">Parasutterella excrementihominis</name>
    <dbReference type="NCBI Taxonomy" id="487175"/>
    <lineage>
        <taxon>Bacteria</taxon>
        <taxon>Pseudomonadati</taxon>
        <taxon>Pseudomonadota</taxon>
        <taxon>Betaproteobacteria</taxon>
        <taxon>Burkholderiales</taxon>
        <taxon>Sutterellaceae</taxon>
        <taxon>Parasutterella</taxon>
    </lineage>
</organism>
<dbReference type="EMBL" id="WNCL01000026">
    <property type="protein sequence ID" value="MTU43703.1"/>
    <property type="molecule type" value="Genomic_DNA"/>
</dbReference>